<gene>
    <name evidence="6" type="ORF">ACFSC9_08510</name>
</gene>
<dbReference type="SMART" id="SM00644">
    <property type="entry name" value="Ami_2"/>
    <property type="match status" value="1"/>
</dbReference>
<dbReference type="InterPro" id="IPR002502">
    <property type="entry name" value="Amidase_domain"/>
</dbReference>
<evidence type="ECO:0000256" key="2">
    <source>
        <dbReference type="ARBA" id="ARBA00011901"/>
    </source>
</evidence>
<evidence type="ECO:0000259" key="5">
    <source>
        <dbReference type="SMART" id="SM00644"/>
    </source>
</evidence>
<dbReference type="RefSeq" id="WP_347325864.1">
    <property type="nucleotide sequence ID" value="NZ_JBCGUH010000007.1"/>
</dbReference>
<organism evidence="6 7">
    <name type="scientific">Paenibacillus wenxiniae</name>
    <dbReference type="NCBI Taxonomy" id="1636843"/>
    <lineage>
        <taxon>Bacteria</taxon>
        <taxon>Bacillati</taxon>
        <taxon>Bacillota</taxon>
        <taxon>Bacilli</taxon>
        <taxon>Bacillales</taxon>
        <taxon>Paenibacillaceae</taxon>
        <taxon>Paenibacillus</taxon>
    </lineage>
</organism>
<evidence type="ECO:0000256" key="1">
    <source>
        <dbReference type="ARBA" id="ARBA00001561"/>
    </source>
</evidence>
<dbReference type="Proteomes" id="UP001597233">
    <property type="component" value="Unassembled WGS sequence"/>
</dbReference>
<proteinExistence type="predicted"/>
<reference evidence="7" key="1">
    <citation type="journal article" date="2019" name="Int. J. Syst. Evol. Microbiol.">
        <title>The Global Catalogue of Microorganisms (GCM) 10K type strain sequencing project: providing services to taxonomists for standard genome sequencing and annotation.</title>
        <authorList>
            <consortium name="The Broad Institute Genomics Platform"/>
            <consortium name="The Broad Institute Genome Sequencing Center for Infectious Disease"/>
            <person name="Wu L."/>
            <person name="Ma J."/>
        </authorList>
    </citation>
    <scope>NUCLEOTIDE SEQUENCE [LARGE SCALE GENOMIC DNA]</scope>
    <source>
        <strain evidence="7">CCUG 54950</strain>
    </source>
</reference>
<dbReference type="PANTHER" id="PTHR30417:SF1">
    <property type="entry name" value="N-ACETYLMURAMOYL-L-ALANINE AMIDASE AMID"/>
    <property type="match status" value="1"/>
</dbReference>
<evidence type="ECO:0000313" key="6">
    <source>
        <dbReference type="EMBL" id="MFD1885569.1"/>
    </source>
</evidence>
<dbReference type="Pfam" id="PF01510">
    <property type="entry name" value="Amidase_2"/>
    <property type="match status" value="1"/>
</dbReference>
<dbReference type="PANTHER" id="PTHR30417">
    <property type="entry name" value="N-ACETYLMURAMOYL-L-ALANINE AMIDASE AMID"/>
    <property type="match status" value="1"/>
</dbReference>
<name>A0ABW4RIK5_9BACL</name>
<keyword evidence="3" id="KW-0378">Hydrolase</keyword>
<sequence>MNKYNIERRYIDKRQNVRPGLRLVSGTPGFFVAHDTGNPGASADNHFKYFQDLVGRSASAQVFIDDKKILEIIPTGTGSDAAEKAWHVLYNVKTDNERYGDDANDIALGVELCYGGNINFAAAYDRYVWYLAYCCRKWGKNPLIHIASHRQLDPARKRDCEQALAVGGKTLKDLLYDVKTTMEDKTPVPLDFAPLSVYLARTLIDTYVRPTWQAEHDAGNVDAAAHYARLADNIRSVAGVDEDFRPLAAAVKLPKSNAQECIIRWLSPAWFAARAKDNEEGKKHFNNFANALRAAAGMPQE</sequence>
<keyword evidence="4" id="KW-0961">Cell wall biogenesis/degradation</keyword>
<comment type="caution">
    <text evidence="6">The sequence shown here is derived from an EMBL/GenBank/DDBJ whole genome shotgun (WGS) entry which is preliminary data.</text>
</comment>
<protein>
    <recommendedName>
        <fullName evidence="2">N-acetylmuramoyl-L-alanine amidase</fullName>
        <ecNumber evidence="2">3.5.1.28</ecNumber>
    </recommendedName>
</protein>
<evidence type="ECO:0000313" key="7">
    <source>
        <dbReference type="Proteomes" id="UP001597233"/>
    </source>
</evidence>
<dbReference type="EC" id="3.5.1.28" evidence="2"/>
<feature type="domain" description="N-acetylmuramoyl-L-alanine amidase" evidence="5">
    <location>
        <begin position="16"/>
        <end position="161"/>
    </location>
</feature>
<keyword evidence="7" id="KW-1185">Reference proteome</keyword>
<evidence type="ECO:0000256" key="4">
    <source>
        <dbReference type="ARBA" id="ARBA00023316"/>
    </source>
</evidence>
<dbReference type="InterPro" id="IPR051206">
    <property type="entry name" value="NAMLAA_amidase_2"/>
</dbReference>
<dbReference type="SUPFAM" id="SSF55846">
    <property type="entry name" value="N-acetylmuramoyl-L-alanine amidase-like"/>
    <property type="match status" value="1"/>
</dbReference>
<evidence type="ECO:0000256" key="3">
    <source>
        <dbReference type="ARBA" id="ARBA00022801"/>
    </source>
</evidence>
<dbReference type="EMBL" id="JBHUEH010000011">
    <property type="protein sequence ID" value="MFD1885569.1"/>
    <property type="molecule type" value="Genomic_DNA"/>
</dbReference>
<dbReference type="Gene3D" id="3.40.80.10">
    <property type="entry name" value="Peptidoglycan recognition protein-like"/>
    <property type="match status" value="1"/>
</dbReference>
<accession>A0ABW4RIK5</accession>
<comment type="catalytic activity">
    <reaction evidence="1">
        <text>Hydrolyzes the link between N-acetylmuramoyl residues and L-amino acid residues in certain cell-wall glycopeptides.</text>
        <dbReference type="EC" id="3.5.1.28"/>
    </reaction>
</comment>
<dbReference type="InterPro" id="IPR036505">
    <property type="entry name" value="Amidase/PGRP_sf"/>
</dbReference>